<protein>
    <submittedName>
        <fullName evidence="7">Lipid A biosynthesis lauroyl acyltransferase</fullName>
        <ecNumber evidence="7">2.3.1.-</ecNumber>
    </submittedName>
</protein>
<keyword evidence="5" id="KW-0472">Membrane</keyword>
<evidence type="ECO:0000313" key="8">
    <source>
        <dbReference type="Proteomes" id="UP000317318"/>
    </source>
</evidence>
<dbReference type="Pfam" id="PF03279">
    <property type="entry name" value="Lip_A_acyltrans"/>
    <property type="match status" value="1"/>
</dbReference>
<evidence type="ECO:0000256" key="4">
    <source>
        <dbReference type="ARBA" id="ARBA00022679"/>
    </source>
</evidence>
<evidence type="ECO:0000256" key="2">
    <source>
        <dbReference type="ARBA" id="ARBA00022475"/>
    </source>
</evidence>
<dbReference type="RefSeq" id="WP_145364530.1">
    <property type="nucleotide sequence ID" value="NZ_CP036268.1"/>
</dbReference>
<name>A0A517R3F6_9PLAN</name>
<dbReference type="EMBL" id="CP036268">
    <property type="protein sequence ID" value="QDT38422.1"/>
    <property type="molecule type" value="Genomic_DNA"/>
</dbReference>
<accession>A0A517R3F6</accession>
<proteinExistence type="predicted"/>
<dbReference type="KEGG" id="svp:Pan189_28160"/>
<keyword evidence="4 7" id="KW-0808">Transferase</keyword>
<evidence type="ECO:0000256" key="1">
    <source>
        <dbReference type="ARBA" id="ARBA00004533"/>
    </source>
</evidence>
<evidence type="ECO:0000256" key="5">
    <source>
        <dbReference type="ARBA" id="ARBA00023136"/>
    </source>
</evidence>
<keyword evidence="6 7" id="KW-0012">Acyltransferase</keyword>
<sequence>MRPTTITLRHRAEFFAFQVTIALIASLPTTWSKRGSELLADFIVNWLPRKLSRYHIAAENLRESFGDEMTQREIHRTIEQMWVHLFRLVTEIVLMPRKFRRTNMADVFGFTNRDETVRAMSSGRPVILLGGHYGNWEAAVTAFGEFGFPAGIVARDFDNPLLHDWFAAARQRTGGMLISKKGGGGDMAALMESKGLVALLCDQDAGKRGVFVPFFGREASTFKSIALLAIEYRALICVGYAIRLEDDFESNHWVRYEIGSADIIDPDNFDGADAIEKITARFTSSLEFAVRKSPEQYFWLHRRWKTRPGERRRRRKERSQKAAA</sequence>
<evidence type="ECO:0000256" key="6">
    <source>
        <dbReference type="ARBA" id="ARBA00023315"/>
    </source>
</evidence>
<reference evidence="7 8" key="1">
    <citation type="submission" date="2019-02" db="EMBL/GenBank/DDBJ databases">
        <title>Deep-cultivation of Planctomycetes and their phenomic and genomic characterization uncovers novel biology.</title>
        <authorList>
            <person name="Wiegand S."/>
            <person name="Jogler M."/>
            <person name="Boedeker C."/>
            <person name="Pinto D."/>
            <person name="Vollmers J."/>
            <person name="Rivas-Marin E."/>
            <person name="Kohn T."/>
            <person name="Peeters S.H."/>
            <person name="Heuer A."/>
            <person name="Rast P."/>
            <person name="Oberbeckmann S."/>
            <person name="Bunk B."/>
            <person name="Jeske O."/>
            <person name="Meyerdierks A."/>
            <person name="Storesund J.E."/>
            <person name="Kallscheuer N."/>
            <person name="Luecker S."/>
            <person name="Lage O.M."/>
            <person name="Pohl T."/>
            <person name="Merkel B.J."/>
            <person name="Hornburger P."/>
            <person name="Mueller R.-W."/>
            <person name="Bruemmer F."/>
            <person name="Labrenz M."/>
            <person name="Spormann A.M."/>
            <person name="Op den Camp H."/>
            <person name="Overmann J."/>
            <person name="Amann R."/>
            <person name="Jetten M.S.M."/>
            <person name="Mascher T."/>
            <person name="Medema M.H."/>
            <person name="Devos D.P."/>
            <person name="Kaster A.-K."/>
            <person name="Ovreas L."/>
            <person name="Rohde M."/>
            <person name="Galperin M.Y."/>
            <person name="Jogler C."/>
        </authorList>
    </citation>
    <scope>NUCLEOTIDE SEQUENCE [LARGE SCALE GENOMIC DNA]</scope>
    <source>
        <strain evidence="7 8">Pan189</strain>
    </source>
</reference>
<dbReference type="EC" id="2.3.1.-" evidence="7"/>
<keyword evidence="2" id="KW-1003">Cell membrane</keyword>
<dbReference type="GO" id="GO:0009247">
    <property type="term" value="P:glycolipid biosynthetic process"/>
    <property type="evidence" value="ECO:0007669"/>
    <property type="project" value="UniProtKB-ARBA"/>
</dbReference>
<dbReference type="OrthoDB" id="9801955at2"/>
<dbReference type="GO" id="GO:0005886">
    <property type="term" value="C:plasma membrane"/>
    <property type="evidence" value="ECO:0007669"/>
    <property type="project" value="UniProtKB-SubCell"/>
</dbReference>
<dbReference type="PANTHER" id="PTHR30606:SF10">
    <property type="entry name" value="PHOSPHATIDYLINOSITOL MANNOSIDE ACYLTRANSFERASE"/>
    <property type="match status" value="1"/>
</dbReference>
<evidence type="ECO:0000313" key="7">
    <source>
        <dbReference type="EMBL" id="QDT38422.1"/>
    </source>
</evidence>
<dbReference type="Proteomes" id="UP000317318">
    <property type="component" value="Chromosome"/>
</dbReference>
<keyword evidence="3" id="KW-0997">Cell inner membrane</keyword>
<gene>
    <name evidence="7" type="primary">htrB</name>
    <name evidence="7" type="ORF">Pan189_28160</name>
</gene>
<evidence type="ECO:0000256" key="3">
    <source>
        <dbReference type="ARBA" id="ARBA00022519"/>
    </source>
</evidence>
<dbReference type="AlphaFoldDB" id="A0A517R3F6"/>
<comment type="subcellular location">
    <subcellularLocation>
        <location evidence="1">Cell inner membrane</location>
    </subcellularLocation>
</comment>
<dbReference type="InterPro" id="IPR004960">
    <property type="entry name" value="LipA_acyltrans"/>
</dbReference>
<keyword evidence="8" id="KW-1185">Reference proteome</keyword>
<dbReference type="PANTHER" id="PTHR30606">
    <property type="entry name" value="LIPID A BIOSYNTHESIS LAUROYL ACYLTRANSFERASE"/>
    <property type="match status" value="1"/>
</dbReference>
<organism evidence="7 8">
    <name type="scientific">Stratiformator vulcanicus</name>
    <dbReference type="NCBI Taxonomy" id="2527980"/>
    <lineage>
        <taxon>Bacteria</taxon>
        <taxon>Pseudomonadati</taxon>
        <taxon>Planctomycetota</taxon>
        <taxon>Planctomycetia</taxon>
        <taxon>Planctomycetales</taxon>
        <taxon>Planctomycetaceae</taxon>
        <taxon>Stratiformator</taxon>
    </lineage>
</organism>
<dbReference type="GO" id="GO:0016746">
    <property type="term" value="F:acyltransferase activity"/>
    <property type="evidence" value="ECO:0007669"/>
    <property type="project" value="UniProtKB-KW"/>
</dbReference>
<dbReference type="CDD" id="cd07984">
    <property type="entry name" value="LPLAT_LABLAT-like"/>
    <property type="match status" value="1"/>
</dbReference>